<dbReference type="Proteomes" id="UP000789901">
    <property type="component" value="Unassembled WGS sequence"/>
</dbReference>
<dbReference type="EMBL" id="CAJVQB010024942">
    <property type="protein sequence ID" value="CAG8805209.1"/>
    <property type="molecule type" value="Genomic_DNA"/>
</dbReference>
<gene>
    <name evidence="2" type="ORF">GMARGA_LOCUS24040</name>
</gene>
<feature type="non-terminal residue" evidence="2">
    <location>
        <position position="73"/>
    </location>
</feature>
<protein>
    <submittedName>
        <fullName evidence="2">40396_t:CDS:1</fullName>
    </submittedName>
</protein>
<proteinExistence type="predicted"/>
<evidence type="ECO:0000313" key="2">
    <source>
        <dbReference type="EMBL" id="CAG8805209.1"/>
    </source>
</evidence>
<dbReference type="InterPro" id="IPR012337">
    <property type="entry name" value="RNaseH-like_sf"/>
</dbReference>
<keyword evidence="3" id="KW-1185">Reference proteome</keyword>
<dbReference type="InterPro" id="IPR008906">
    <property type="entry name" value="HATC_C_dom"/>
</dbReference>
<dbReference type="SUPFAM" id="SSF53098">
    <property type="entry name" value="Ribonuclease H-like"/>
    <property type="match status" value="1"/>
</dbReference>
<dbReference type="PANTHER" id="PTHR23272">
    <property type="entry name" value="BED FINGER-RELATED"/>
    <property type="match status" value="1"/>
</dbReference>
<name>A0ABN7VY17_GIGMA</name>
<sequence length="73" mass="8496">MKQKQTNQDIFCEFKQYIDEQKENNCYPTLAEIVRDFLAMPATSIAPEQMFSCTDRIIDDYHTSLDPDTITAL</sequence>
<feature type="domain" description="HAT C-terminal dimerisation" evidence="1">
    <location>
        <begin position="21"/>
        <end position="73"/>
    </location>
</feature>
<evidence type="ECO:0000259" key="1">
    <source>
        <dbReference type="Pfam" id="PF05699"/>
    </source>
</evidence>
<comment type="caution">
    <text evidence="2">The sequence shown here is derived from an EMBL/GenBank/DDBJ whole genome shotgun (WGS) entry which is preliminary data.</text>
</comment>
<evidence type="ECO:0000313" key="3">
    <source>
        <dbReference type="Proteomes" id="UP000789901"/>
    </source>
</evidence>
<reference evidence="2 3" key="1">
    <citation type="submission" date="2021-06" db="EMBL/GenBank/DDBJ databases">
        <authorList>
            <person name="Kallberg Y."/>
            <person name="Tangrot J."/>
            <person name="Rosling A."/>
        </authorList>
    </citation>
    <scope>NUCLEOTIDE SEQUENCE [LARGE SCALE GENOMIC DNA]</scope>
    <source>
        <strain evidence="2 3">120-4 pot B 10/14</strain>
    </source>
</reference>
<accession>A0ABN7VY17</accession>
<dbReference type="Pfam" id="PF05699">
    <property type="entry name" value="Dimer_Tnp_hAT"/>
    <property type="match status" value="1"/>
</dbReference>
<organism evidence="2 3">
    <name type="scientific">Gigaspora margarita</name>
    <dbReference type="NCBI Taxonomy" id="4874"/>
    <lineage>
        <taxon>Eukaryota</taxon>
        <taxon>Fungi</taxon>
        <taxon>Fungi incertae sedis</taxon>
        <taxon>Mucoromycota</taxon>
        <taxon>Glomeromycotina</taxon>
        <taxon>Glomeromycetes</taxon>
        <taxon>Diversisporales</taxon>
        <taxon>Gigasporaceae</taxon>
        <taxon>Gigaspora</taxon>
    </lineage>
</organism>